<dbReference type="EMBL" id="JAAITT010000010">
    <property type="protein sequence ID" value="NSJ48795.1"/>
    <property type="molecule type" value="Genomic_DNA"/>
</dbReference>
<keyword evidence="3" id="KW-0807">Transducer</keyword>
<dbReference type="CDD" id="cd06225">
    <property type="entry name" value="HAMP"/>
    <property type="match status" value="1"/>
</dbReference>
<comment type="similarity">
    <text evidence="2">Belongs to the methyl-accepting chemotaxis (MCP) protein family.</text>
</comment>
<dbReference type="Pfam" id="PF00672">
    <property type="entry name" value="HAMP"/>
    <property type="match status" value="1"/>
</dbReference>
<feature type="domain" description="Methyl-accepting transducer" evidence="5">
    <location>
        <begin position="463"/>
        <end position="692"/>
    </location>
</feature>
<accession>A0AAW5C5Z1</accession>
<keyword evidence="9" id="KW-1185">Reference proteome</keyword>
<keyword evidence="1" id="KW-0145">Chemotaxis</keyword>
<dbReference type="PANTHER" id="PTHR43531:SF11">
    <property type="entry name" value="METHYL-ACCEPTING CHEMOTAXIS PROTEIN 3"/>
    <property type="match status" value="1"/>
</dbReference>
<dbReference type="InterPro" id="IPR051310">
    <property type="entry name" value="MCP_chemotaxis"/>
</dbReference>
<dbReference type="FunFam" id="1.10.287.950:FF:000001">
    <property type="entry name" value="Methyl-accepting chemotaxis sensory transducer"/>
    <property type="match status" value="1"/>
</dbReference>
<organism evidence="7 10">
    <name type="scientific">Enterocloster aldenensis</name>
    <dbReference type="NCBI Taxonomy" id="358742"/>
    <lineage>
        <taxon>Bacteria</taxon>
        <taxon>Bacillati</taxon>
        <taxon>Bacillota</taxon>
        <taxon>Clostridia</taxon>
        <taxon>Lachnospirales</taxon>
        <taxon>Lachnospiraceae</taxon>
        <taxon>Enterocloster</taxon>
    </lineage>
</organism>
<keyword evidence="4" id="KW-1133">Transmembrane helix</keyword>
<dbReference type="Proteomes" id="UP001299608">
    <property type="component" value="Unassembled WGS sequence"/>
</dbReference>
<dbReference type="Pfam" id="PF00015">
    <property type="entry name" value="MCPsignal"/>
    <property type="match status" value="1"/>
</dbReference>
<evidence type="ECO:0000256" key="2">
    <source>
        <dbReference type="ARBA" id="ARBA00029447"/>
    </source>
</evidence>
<dbReference type="GO" id="GO:0004888">
    <property type="term" value="F:transmembrane signaling receptor activity"/>
    <property type="evidence" value="ECO:0007669"/>
    <property type="project" value="TreeGrafter"/>
</dbReference>
<keyword evidence="4" id="KW-0472">Membrane</keyword>
<gene>
    <name evidence="8" type="ORF">G5B36_08790</name>
    <name evidence="7" type="ORF">L0N08_28880</name>
</gene>
<dbReference type="SUPFAM" id="SSF58104">
    <property type="entry name" value="Methyl-accepting chemotaxis protein (MCP) signaling domain"/>
    <property type="match status" value="1"/>
</dbReference>
<proteinExistence type="inferred from homology"/>
<evidence type="ECO:0000256" key="1">
    <source>
        <dbReference type="ARBA" id="ARBA00022500"/>
    </source>
</evidence>
<feature type="transmembrane region" description="Helical" evidence="4">
    <location>
        <begin position="336"/>
        <end position="358"/>
    </location>
</feature>
<dbReference type="InterPro" id="IPR004089">
    <property type="entry name" value="MCPsignal_dom"/>
</dbReference>
<dbReference type="PROSITE" id="PS50885">
    <property type="entry name" value="HAMP"/>
    <property type="match status" value="1"/>
</dbReference>
<dbReference type="GO" id="GO:0006935">
    <property type="term" value="P:chemotaxis"/>
    <property type="evidence" value="ECO:0007669"/>
    <property type="project" value="UniProtKB-KW"/>
</dbReference>
<dbReference type="InterPro" id="IPR003660">
    <property type="entry name" value="HAMP_dom"/>
</dbReference>
<dbReference type="PROSITE" id="PS50111">
    <property type="entry name" value="CHEMOTAXIS_TRANSDUC_2"/>
    <property type="match status" value="1"/>
</dbReference>
<dbReference type="CDD" id="cd11386">
    <property type="entry name" value="MCP_signal"/>
    <property type="match status" value="1"/>
</dbReference>
<name>A0AAW5C5Z1_9FIRM</name>
<evidence type="ECO:0000313" key="10">
    <source>
        <dbReference type="Proteomes" id="UP001299608"/>
    </source>
</evidence>
<dbReference type="Gene3D" id="6.10.340.10">
    <property type="match status" value="1"/>
</dbReference>
<protein>
    <submittedName>
        <fullName evidence="7">Methyl-accepting chemotaxis protein</fullName>
    </submittedName>
</protein>
<evidence type="ECO:0000313" key="7">
    <source>
        <dbReference type="EMBL" id="MCG4749425.1"/>
    </source>
</evidence>
<evidence type="ECO:0000259" key="6">
    <source>
        <dbReference type="PROSITE" id="PS50885"/>
    </source>
</evidence>
<sequence length="712" mass="77039">MLNKMKLAPKLALVIGSVLSLVLIVLISITAVMSKSAISASTYSELAAISETNGLEIQQIFDAAETVAVNIEYYMERAYKTVQADPSQNVKPTDPAAMELCKSEIYGNTLTSLNYDVEVFLRENARNTAKYNKDIAGVGVMFEPYAFQQDIRDYAFYVNEAAADQDIAPFGSYESYSQEDYYKNALTTKTSNVSDPYEYNGATLVTYASPILNNGKVQGVVMADINVANFSKVDSSNENYPSMYSTIYDDNGKIIYDSESLEDIGKYLADFTPNQSELSLMQTNMAKKQPFRVETTREDGRKVTRFFTPIKAAGETWWSLTAVNSSDVDAAVKTTVISMVLLSACALILIIAVIFLLLHRLLRPIKSIVSAAAEIADGNLNVQIAAESEDEVGRLARTFLKMVQNLNVIVSDVDYILGKMAEGDFDVRTNSEESYVGNFRGILSSMRTLNIKLSNVLMQINTAADQVSDGSEQVSSGAQALSQGTTEQASSIEELAATINEISLHVKQTAENAVQAREQTIHAGCEVDSCNHQMQEMIAAMDEIGEMSGQISKIIKTIEDIAFQTNILALNAAVEAARAGEAGKGFAVVADEVRNLASKSAEASKNTSALIEGAVRAVEKGTNIANETAHMLNKVVESAQAVSETVDKIADATKEQSSAIGQITVGVDQISSVIQTNSATAEESAAASEELSGQAQMLKALVNQFNLRNSKQ</sequence>
<keyword evidence="4" id="KW-0812">Transmembrane</keyword>
<evidence type="ECO:0000259" key="5">
    <source>
        <dbReference type="PROSITE" id="PS50111"/>
    </source>
</evidence>
<reference evidence="8 9" key="1">
    <citation type="journal article" date="2020" name="Cell Host Microbe">
        <title>Functional and Genomic Variation between Human-Derived Isolates of Lachnospiraceae Reveals Inter- and Intra-Species Diversity.</title>
        <authorList>
            <person name="Sorbara M.T."/>
            <person name="Littmann E.R."/>
            <person name="Fontana E."/>
            <person name="Moody T.U."/>
            <person name="Kohout C.E."/>
            <person name="Gjonbalaj M."/>
            <person name="Eaton V."/>
            <person name="Seok R."/>
            <person name="Leiner I.M."/>
            <person name="Pamer E.G."/>
        </authorList>
    </citation>
    <scope>NUCLEOTIDE SEQUENCE [LARGE SCALE GENOMIC DNA]</scope>
    <source>
        <strain evidence="8 9">MSK.1.17</strain>
    </source>
</reference>
<feature type="domain" description="HAMP" evidence="6">
    <location>
        <begin position="359"/>
        <end position="411"/>
    </location>
</feature>
<dbReference type="CDD" id="cd12913">
    <property type="entry name" value="PDC1_MCP_like"/>
    <property type="match status" value="1"/>
</dbReference>
<evidence type="ECO:0000256" key="4">
    <source>
        <dbReference type="SAM" id="Phobius"/>
    </source>
</evidence>
<dbReference type="GO" id="GO:0005886">
    <property type="term" value="C:plasma membrane"/>
    <property type="evidence" value="ECO:0007669"/>
    <property type="project" value="TreeGrafter"/>
</dbReference>
<dbReference type="EMBL" id="JAKNGE010000065">
    <property type="protein sequence ID" value="MCG4749425.1"/>
    <property type="molecule type" value="Genomic_DNA"/>
</dbReference>
<dbReference type="RefSeq" id="WP_165641891.1">
    <property type="nucleotide sequence ID" value="NZ_CAXTHN010000028.1"/>
</dbReference>
<dbReference type="SMART" id="SM00283">
    <property type="entry name" value="MA"/>
    <property type="match status" value="1"/>
</dbReference>
<dbReference type="SMART" id="SM00304">
    <property type="entry name" value="HAMP"/>
    <property type="match status" value="2"/>
</dbReference>
<evidence type="ECO:0000256" key="3">
    <source>
        <dbReference type="PROSITE-ProRule" id="PRU00284"/>
    </source>
</evidence>
<dbReference type="GO" id="GO:0007165">
    <property type="term" value="P:signal transduction"/>
    <property type="evidence" value="ECO:0007669"/>
    <property type="project" value="UniProtKB-KW"/>
</dbReference>
<dbReference type="AlphaFoldDB" id="A0AAW5C5Z1"/>
<reference evidence="7" key="3">
    <citation type="submission" date="2022-01" db="EMBL/GenBank/DDBJ databases">
        <title>Collection of gut derived symbiotic bacterial strains cultured from healthy donors.</title>
        <authorList>
            <person name="Lin H."/>
            <person name="Kohout C."/>
            <person name="Waligurski E."/>
            <person name="Pamer E.G."/>
        </authorList>
    </citation>
    <scope>NUCLEOTIDE SEQUENCE</scope>
    <source>
        <strain evidence="7">DFI.6.55</strain>
    </source>
</reference>
<dbReference type="Proteomes" id="UP000669239">
    <property type="component" value="Unassembled WGS sequence"/>
</dbReference>
<dbReference type="Pfam" id="PF22673">
    <property type="entry name" value="MCP-like_PDC_1"/>
    <property type="match status" value="1"/>
</dbReference>
<dbReference type="Gene3D" id="3.30.450.20">
    <property type="entry name" value="PAS domain"/>
    <property type="match status" value="2"/>
</dbReference>
<dbReference type="Gene3D" id="1.10.287.950">
    <property type="entry name" value="Methyl-accepting chemotaxis protein"/>
    <property type="match status" value="1"/>
</dbReference>
<comment type="caution">
    <text evidence="7">The sequence shown here is derived from an EMBL/GenBank/DDBJ whole genome shotgun (WGS) entry which is preliminary data.</text>
</comment>
<dbReference type="PANTHER" id="PTHR43531">
    <property type="entry name" value="PROTEIN ICFG"/>
    <property type="match status" value="1"/>
</dbReference>
<reference evidence="8" key="2">
    <citation type="submission" date="2020-02" db="EMBL/GenBank/DDBJ databases">
        <authorList>
            <person name="Littmann E."/>
            <person name="Sorbara M."/>
        </authorList>
    </citation>
    <scope>NUCLEOTIDE SEQUENCE</scope>
    <source>
        <strain evidence="8">MSK.1.17</strain>
    </source>
</reference>
<evidence type="ECO:0000313" key="9">
    <source>
        <dbReference type="Proteomes" id="UP000669239"/>
    </source>
</evidence>
<evidence type="ECO:0000313" key="8">
    <source>
        <dbReference type="EMBL" id="NSJ48795.1"/>
    </source>
</evidence>